<keyword evidence="2" id="KW-0614">Plasmid</keyword>
<dbReference type="KEGG" id="txi:TH3_21578"/>
<geneLocation type="plasmid" evidence="3"/>
<dbReference type="GeneID" id="31929954"/>
<dbReference type="RefSeq" id="WP_007090986.1">
    <property type="nucleotide sequence ID" value="NZ_CP004389.1"/>
</dbReference>
<evidence type="ECO:0000313" key="2">
    <source>
        <dbReference type="EMBL" id="AJD54388.1"/>
    </source>
</evidence>
<dbReference type="Proteomes" id="UP000007127">
    <property type="component" value="Plasmid"/>
</dbReference>
<feature type="transmembrane region" description="Helical" evidence="1">
    <location>
        <begin position="33"/>
        <end position="54"/>
    </location>
</feature>
<keyword evidence="1" id="KW-0472">Membrane</keyword>
<proteinExistence type="predicted"/>
<keyword evidence="1" id="KW-1133">Transmembrane helix</keyword>
<gene>
    <name evidence="2" type="ORF">TH3_21578</name>
</gene>
<evidence type="ECO:0008006" key="4">
    <source>
        <dbReference type="Google" id="ProtNLM"/>
    </source>
</evidence>
<protein>
    <recommendedName>
        <fullName evidence="4">Conjugal transfer protein TraQ</fullName>
    </recommendedName>
</protein>
<reference evidence="2 3" key="1">
    <citation type="journal article" date="2012" name="J. Bacteriol.">
        <title>Genome sequence of Thalassospira xiamenensis type strain M-5.</title>
        <authorList>
            <person name="Lai Q."/>
            <person name="Shao Z."/>
        </authorList>
    </citation>
    <scope>NUCLEOTIDE SEQUENCE [LARGE SCALE GENOMIC DNA]</scope>
    <source>
        <strain evidence="2 3">M-5</strain>
    </source>
</reference>
<dbReference type="AlphaFoldDB" id="A0AB72UJ96"/>
<feature type="transmembrane region" description="Helical" evidence="1">
    <location>
        <begin position="129"/>
        <end position="146"/>
    </location>
</feature>
<name>A0AB72UJ96_9PROT</name>
<keyword evidence="1" id="KW-0812">Transmembrane</keyword>
<accession>A0AB72UJ96</accession>
<dbReference type="EMBL" id="CP004389">
    <property type="protein sequence ID" value="AJD54388.1"/>
    <property type="molecule type" value="Genomic_DNA"/>
</dbReference>
<evidence type="ECO:0000256" key="1">
    <source>
        <dbReference type="SAM" id="Phobius"/>
    </source>
</evidence>
<evidence type="ECO:0000313" key="3">
    <source>
        <dbReference type="Proteomes" id="UP000007127"/>
    </source>
</evidence>
<sequence>MLDQIVDRLSGAASAFAEMATNLASILPGLINIVGWSTALIGIFICLGAVVALYDATRDGKSMMNSQVTPLQACGVFLVGGAIISFSTTLGVMSQSTFGSFMGFVGNDVTFTFLGQKLDENGQRTMRALFQWVWFLGFIFALKGVLDLKGLIERKGNASIWKCLAQIIGGSFCLNSITVMEQLIDLKVGT</sequence>
<organism evidence="2 3">
    <name type="scientific">Thalassospira xiamenensis M-5 = DSM 17429</name>
    <dbReference type="NCBI Taxonomy" id="1123366"/>
    <lineage>
        <taxon>Bacteria</taxon>
        <taxon>Pseudomonadati</taxon>
        <taxon>Pseudomonadota</taxon>
        <taxon>Alphaproteobacteria</taxon>
        <taxon>Rhodospirillales</taxon>
        <taxon>Thalassospiraceae</taxon>
        <taxon>Thalassospira</taxon>
    </lineage>
</organism>
<feature type="transmembrane region" description="Helical" evidence="1">
    <location>
        <begin position="75"/>
        <end position="93"/>
    </location>
</feature>